<dbReference type="Pfam" id="PF10544">
    <property type="entry name" value="T5orf172"/>
    <property type="match status" value="1"/>
</dbReference>
<proteinExistence type="predicted"/>
<evidence type="ECO:0000259" key="1">
    <source>
        <dbReference type="Pfam" id="PF10544"/>
    </source>
</evidence>
<feature type="domain" description="Bacteriophage T5 Orf172 DNA-binding" evidence="1">
    <location>
        <begin position="5"/>
        <end position="87"/>
    </location>
</feature>
<accession>A0A3G4ZKH0</accession>
<name>A0A3G4ZKH0_9VIRU</name>
<sequence length="197" mass="23554">MSNQYCYIIQEREFVNSNKSIYKIGKTTQQIHKRMNQYPKDSKVILTLNVVNCDEFEKNIKRIFPQKYKHRTDIGIEYFEGDVNEMVDEYISLNKSLNKSLTKNNNAVEKVIDEDNNLCILKEYVIYYVSSLTIFEMGKNIPLNAVYISFNDHIKEKYEKTVSKEEFIDILTKYRYKIKNDHILNVRFKNMKELTEI</sequence>
<organism evidence="2">
    <name type="scientific">Terrestrivirus sp</name>
    <dbReference type="NCBI Taxonomy" id="2487775"/>
    <lineage>
        <taxon>Viruses</taxon>
        <taxon>Varidnaviria</taxon>
        <taxon>Bamfordvirae</taxon>
        <taxon>Nucleocytoviricota</taxon>
        <taxon>Megaviricetes</taxon>
        <taxon>Imitervirales</taxon>
        <taxon>Mimiviridae</taxon>
        <taxon>Klosneuvirinae</taxon>
    </lineage>
</organism>
<dbReference type="EMBL" id="MK071979">
    <property type="protein sequence ID" value="AYV75330.1"/>
    <property type="molecule type" value="Genomic_DNA"/>
</dbReference>
<protein>
    <submittedName>
        <fullName evidence="2">DNA primase</fullName>
    </submittedName>
</protein>
<dbReference type="InterPro" id="IPR018306">
    <property type="entry name" value="Phage_T5_Orf172_DNA-bd"/>
</dbReference>
<evidence type="ECO:0000313" key="2">
    <source>
        <dbReference type="EMBL" id="AYV75330.1"/>
    </source>
</evidence>
<gene>
    <name evidence="2" type="ORF">Terrestrivirus1_204</name>
</gene>
<reference evidence="2" key="1">
    <citation type="submission" date="2018-10" db="EMBL/GenBank/DDBJ databases">
        <title>Hidden diversity of soil giant viruses.</title>
        <authorList>
            <person name="Schulz F."/>
            <person name="Alteio L."/>
            <person name="Goudeau D."/>
            <person name="Ryan E.M."/>
            <person name="Malmstrom R.R."/>
            <person name="Blanchard J."/>
            <person name="Woyke T."/>
        </authorList>
    </citation>
    <scope>NUCLEOTIDE SEQUENCE</scope>
    <source>
        <strain evidence="2">TEV1</strain>
    </source>
</reference>